<dbReference type="EMBL" id="CP071868">
    <property type="protein sequence ID" value="QTE31156.1"/>
    <property type="molecule type" value="Genomic_DNA"/>
</dbReference>
<dbReference type="PANTHER" id="PTHR12215:SF10">
    <property type="entry name" value="L-AMINOADIPATE-SEMIALDEHYDE DEHYDROGENASE-PHOSPHOPANTETHEINYL TRANSFERASE"/>
    <property type="match status" value="1"/>
</dbReference>
<dbReference type="Proteomes" id="UP000663937">
    <property type="component" value="Chromosome"/>
</dbReference>
<protein>
    <submittedName>
        <fullName evidence="4">4'-phosphopantetheinyl transferase superfamily protein</fullName>
    </submittedName>
</protein>
<evidence type="ECO:0000256" key="1">
    <source>
        <dbReference type="ARBA" id="ARBA00010990"/>
    </source>
</evidence>
<sequence>MPGAPRDGAPRHATPTVDVWVVAPGAADPEPLLATLDAVERARAAALPTDQASRFVFARALLREVVGARLGCPAGEVVVRARCAACGGPHGQVEVVVRDAGAPAPHVSLTRAGPLIAVAVSDAGRVGVDVESPAAVAAARLADVALSPGEAAAHAGRPSADQATALARTWVRTEATLKALGTGLRIDPALVDTRGRTARLPAGTAGSPVELADLRLGPGAVGAVALQRAPRARGWPELRGGRRRLTVVLHDGDLRSAIDPHRANHPR</sequence>
<dbReference type="GO" id="GO:0019878">
    <property type="term" value="P:lysine biosynthetic process via aminoadipic acid"/>
    <property type="evidence" value="ECO:0007669"/>
    <property type="project" value="TreeGrafter"/>
</dbReference>
<dbReference type="InterPro" id="IPR050559">
    <property type="entry name" value="P-Pant_transferase_sf"/>
</dbReference>
<dbReference type="GO" id="GO:0008897">
    <property type="term" value="F:holo-[acyl-carrier-protein] synthase activity"/>
    <property type="evidence" value="ECO:0007669"/>
    <property type="project" value="InterPro"/>
</dbReference>
<keyword evidence="5" id="KW-1185">Reference proteome</keyword>
<reference evidence="4" key="1">
    <citation type="submission" date="2021-03" db="EMBL/GenBank/DDBJ databases">
        <title>Pengzhenrongella sicca gen. nov., sp. nov., a new member of suborder Micrococcineae isolated from High-Arctic tundra soil.</title>
        <authorList>
            <person name="Peng F."/>
        </authorList>
    </citation>
    <scope>NUCLEOTIDE SEQUENCE</scope>
    <source>
        <strain evidence="4">LRZ-2</strain>
    </source>
</reference>
<dbReference type="Gene3D" id="3.90.470.20">
    <property type="entry name" value="4'-phosphopantetheinyl transferase domain"/>
    <property type="match status" value="1"/>
</dbReference>
<dbReference type="InterPro" id="IPR008278">
    <property type="entry name" value="4-PPantetheinyl_Trfase_dom"/>
</dbReference>
<feature type="domain" description="4'-phosphopantetheinyl transferase" evidence="3">
    <location>
        <begin position="125"/>
        <end position="194"/>
    </location>
</feature>
<evidence type="ECO:0000313" key="4">
    <source>
        <dbReference type="EMBL" id="QTE31156.1"/>
    </source>
</evidence>
<proteinExistence type="inferred from homology"/>
<dbReference type="InterPro" id="IPR037143">
    <property type="entry name" value="4-PPantetheinyl_Trfase_dom_sf"/>
</dbReference>
<dbReference type="GO" id="GO:0005829">
    <property type="term" value="C:cytosol"/>
    <property type="evidence" value="ECO:0007669"/>
    <property type="project" value="TreeGrafter"/>
</dbReference>
<name>A0A8A4ZKX1_9MICO</name>
<dbReference type="KEGG" id="psic:J4E96_09655"/>
<evidence type="ECO:0000256" key="2">
    <source>
        <dbReference type="ARBA" id="ARBA00022679"/>
    </source>
</evidence>
<dbReference type="PANTHER" id="PTHR12215">
    <property type="entry name" value="PHOSPHOPANTETHEINE TRANSFERASE"/>
    <property type="match status" value="1"/>
</dbReference>
<organism evidence="4 5">
    <name type="scientific">Pengzhenrongella sicca</name>
    <dbReference type="NCBI Taxonomy" id="2819238"/>
    <lineage>
        <taxon>Bacteria</taxon>
        <taxon>Bacillati</taxon>
        <taxon>Actinomycetota</taxon>
        <taxon>Actinomycetes</taxon>
        <taxon>Micrococcales</taxon>
        <taxon>Pengzhenrongella</taxon>
    </lineage>
</organism>
<dbReference type="GO" id="GO:0000287">
    <property type="term" value="F:magnesium ion binding"/>
    <property type="evidence" value="ECO:0007669"/>
    <property type="project" value="InterPro"/>
</dbReference>
<accession>A0A8A4ZKX1</accession>
<dbReference type="SUPFAM" id="SSF56214">
    <property type="entry name" value="4'-phosphopantetheinyl transferase"/>
    <property type="match status" value="2"/>
</dbReference>
<keyword evidence="2 4" id="KW-0808">Transferase</keyword>
<dbReference type="Pfam" id="PF01648">
    <property type="entry name" value="ACPS"/>
    <property type="match status" value="1"/>
</dbReference>
<gene>
    <name evidence="4" type="ORF">J4E96_09655</name>
</gene>
<comment type="similarity">
    <text evidence="1">Belongs to the P-Pant transferase superfamily. Gsp/Sfp/HetI/AcpT family.</text>
</comment>
<dbReference type="AlphaFoldDB" id="A0A8A4ZKX1"/>
<evidence type="ECO:0000313" key="5">
    <source>
        <dbReference type="Proteomes" id="UP000663937"/>
    </source>
</evidence>
<evidence type="ECO:0000259" key="3">
    <source>
        <dbReference type="Pfam" id="PF01648"/>
    </source>
</evidence>
<dbReference type="RefSeq" id="WP_227425535.1">
    <property type="nucleotide sequence ID" value="NZ_CP071868.1"/>
</dbReference>